<evidence type="ECO:0000313" key="2">
    <source>
        <dbReference type="Proteomes" id="UP001151760"/>
    </source>
</evidence>
<reference evidence="1" key="2">
    <citation type="submission" date="2022-01" db="EMBL/GenBank/DDBJ databases">
        <authorList>
            <person name="Yamashiro T."/>
            <person name="Shiraishi A."/>
            <person name="Satake H."/>
            <person name="Nakayama K."/>
        </authorList>
    </citation>
    <scope>NUCLEOTIDE SEQUENCE</scope>
</reference>
<comment type="caution">
    <text evidence="1">The sequence shown here is derived from an EMBL/GenBank/DDBJ whole genome shotgun (WGS) entry which is preliminary data.</text>
</comment>
<name>A0ABQ5HYD2_9ASTR</name>
<organism evidence="1 2">
    <name type="scientific">Tanacetum coccineum</name>
    <dbReference type="NCBI Taxonomy" id="301880"/>
    <lineage>
        <taxon>Eukaryota</taxon>
        <taxon>Viridiplantae</taxon>
        <taxon>Streptophyta</taxon>
        <taxon>Embryophyta</taxon>
        <taxon>Tracheophyta</taxon>
        <taxon>Spermatophyta</taxon>
        <taxon>Magnoliopsida</taxon>
        <taxon>eudicotyledons</taxon>
        <taxon>Gunneridae</taxon>
        <taxon>Pentapetalae</taxon>
        <taxon>asterids</taxon>
        <taxon>campanulids</taxon>
        <taxon>Asterales</taxon>
        <taxon>Asteraceae</taxon>
        <taxon>Asteroideae</taxon>
        <taxon>Anthemideae</taxon>
        <taxon>Anthemidinae</taxon>
        <taxon>Tanacetum</taxon>
    </lineage>
</organism>
<dbReference type="Proteomes" id="UP001151760">
    <property type="component" value="Unassembled WGS sequence"/>
</dbReference>
<feature type="non-terminal residue" evidence="1">
    <location>
        <position position="1"/>
    </location>
</feature>
<evidence type="ECO:0000313" key="1">
    <source>
        <dbReference type="EMBL" id="GJT92307.1"/>
    </source>
</evidence>
<gene>
    <name evidence="1" type="ORF">Tco_1081152</name>
</gene>
<sequence length="101" mass="11690">RFKMENFKKGNLPLHHVIKISKDLCPKTNEELDKMSRVTYASAIGSIMYAMTCTRPDISFALSMVSRHQQNPGEGYWTTVKNILKYLRNTKDRFLVYGGEE</sequence>
<dbReference type="PANTHER" id="PTHR11439:SF496">
    <property type="entry name" value="RNA-DIRECTED DNA POLYMERASE"/>
    <property type="match status" value="1"/>
</dbReference>
<proteinExistence type="predicted"/>
<reference evidence="1" key="1">
    <citation type="journal article" date="2022" name="Int. J. Mol. Sci.">
        <title>Draft Genome of Tanacetum Coccineum: Genomic Comparison of Closely Related Tanacetum-Family Plants.</title>
        <authorList>
            <person name="Yamashiro T."/>
            <person name="Shiraishi A."/>
            <person name="Nakayama K."/>
            <person name="Satake H."/>
        </authorList>
    </citation>
    <scope>NUCLEOTIDE SEQUENCE</scope>
</reference>
<keyword evidence="2" id="KW-1185">Reference proteome</keyword>
<accession>A0ABQ5HYD2</accession>
<dbReference type="PANTHER" id="PTHR11439">
    <property type="entry name" value="GAG-POL-RELATED RETROTRANSPOSON"/>
    <property type="match status" value="1"/>
</dbReference>
<evidence type="ECO:0008006" key="3">
    <source>
        <dbReference type="Google" id="ProtNLM"/>
    </source>
</evidence>
<protein>
    <recommendedName>
        <fullName evidence="3">Gag/pol protein</fullName>
    </recommendedName>
</protein>
<dbReference type="EMBL" id="BQNB010020096">
    <property type="protein sequence ID" value="GJT92307.1"/>
    <property type="molecule type" value="Genomic_DNA"/>
</dbReference>